<dbReference type="AlphaFoldDB" id="A0A6A6S1M9"/>
<accession>A0A6A6S1M9</accession>
<dbReference type="EMBL" id="MU006783">
    <property type="protein sequence ID" value="KAF2641425.1"/>
    <property type="molecule type" value="Genomic_DNA"/>
</dbReference>
<feature type="compositionally biased region" description="Polar residues" evidence="1">
    <location>
        <begin position="7"/>
        <end position="18"/>
    </location>
</feature>
<evidence type="ECO:0000256" key="1">
    <source>
        <dbReference type="SAM" id="MobiDB-lite"/>
    </source>
</evidence>
<keyword evidence="3" id="KW-1185">Reference proteome</keyword>
<organism evidence="2 3">
    <name type="scientific">Massarina eburnea CBS 473.64</name>
    <dbReference type="NCBI Taxonomy" id="1395130"/>
    <lineage>
        <taxon>Eukaryota</taxon>
        <taxon>Fungi</taxon>
        <taxon>Dikarya</taxon>
        <taxon>Ascomycota</taxon>
        <taxon>Pezizomycotina</taxon>
        <taxon>Dothideomycetes</taxon>
        <taxon>Pleosporomycetidae</taxon>
        <taxon>Pleosporales</taxon>
        <taxon>Massarineae</taxon>
        <taxon>Massarinaceae</taxon>
        <taxon>Massarina</taxon>
    </lineage>
</organism>
<feature type="compositionally biased region" description="Pro residues" evidence="1">
    <location>
        <begin position="20"/>
        <end position="34"/>
    </location>
</feature>
<gene>
    <name evidence="2" type="ORF">P280DRAFT_312872</name>
</gene>
<proteinExistence type="predicted"/>
<sequence>MDISHQHLLTTIKPQQEPSPALPNHPNPLKPPIKPQEGPQTSPRIQSCCHIPKQATPTAPPGKLDSTKQLQQAIVADIRCSRGSANLKAEHESVAPREVSQHLERICGTECLEPCYHAWAKGREASFQFWVLPSGDWKGEAIKPNMSGS</sequence>
<dbReference type="Proteomes" id="UP000799753">
    <property type="component" value="Unassembled WGS sequence"/>
</dbReference>
<evidence type="ECO:0000313" key="2">
    <source>
        <dbReference type="EMBL" id="KAF2641425.1"/>
    </source>
</evidence>
<feature type="region of interest" description="Disordered" evidence="1">
    <location>
        <begin position="1"/>
        <end position="46"/>
    </location>
</feature>
<protein>
    <submittedName>
        <fullName evidence="2">Uncharacterized protein</fullName>
    </submittedName>
</protein>
<reference evidence="2" key="1">
    <citation type="journal article" date="2020" name="Stud. Mycol.">
        <title>101 Dothideomycetes genomes: a test case for predicting lifestyles and emergence of pathogens.</title>
        <authorList>
            <person name="Haridas S."/>
            <person name="Albert R."/>
            <person name="Binder M."/>
            <person name="Bloem J."/>
            <person name="Labutti K."/>
            <person name="Salamov A."/>
            <person name="Andreopoulos B."/>
            <person name="Baker S."/>
            <person name="Barry K."/>
            <person name="Bills G."/>
            <person name="Bluhm B."/>
            <person name="Cannon C."/>
            <person name="Castanera R."/>
            <person name="Culley D."/>
            <person name="Daum C."/>
            <person name="Ezra D."/>
            <person name="Gonzalez J."/>
            <person name="Henrissat B."/>
            <person name="Kuo A."/>
            <person name="Liang C."/>
            <person name="Lipzen A."/>
            <person name="Lutzoni F."/>
            <person name="Magnuson J."/>
            <person name="Mondo S."/>
            <person name="Nolan M."/>
            <person name="Ohm R."/>
            <person name="Pangilinan J."/>
            <person name="Park H.-J."/>
            <person name="Ramirez L."/>
            <person name="Alfaro M."/>
            <person name="Sun H."/>
            <person name="Tritt A."/>
            <person name="Yoshinaga Y."/>
            <person name="Zwiers L.-H."/>
            <person name="Turgeon B."/>
            <person name="Goodwin S."/>
            <person name="Spatafora J."/>
            <person name="Crous P."/>
            <person name="Grigoriev I."/>
        </authorList>
    </citation>
    <scope>NUCLEOTIDE SEQUENCE</scope>
    <source>
        <strain evidence="2">CBS 473.64</strain>
    </source>
</reference>
<name>A0A6A6S1M9_9PLEO</name>
<evidence type="ECO:0000313" key="3">
    <source>
        <dbReference type="Proteomes" id="UP000799753"/>
    </source>
</evidence>